<keyword evidence="2" id="KW-1185">Reference proteome</keyword>
<gene>
    <name evidence="1" type="ORF">KFK09_001044</name>
</gene>
<reference evidence="1" key="1">
    <citation type="journal article" date="2022" name="Front. Genet.">
        <title>Chromosome-Scale Assembly of the Dendrobium nobile Genome Provides Insights Into the Molecular Mechanism of the Biosynthesis of the Medicinal Active Ingredient of Dendrobium.</title>
        <authorList>
            <person name="Xu Q."/>
            <person name="Niu S.-C."/>
            <person name="Li K.-L."/>
            <person name="Zheng P.-J."/>
            <person name="Zhang X.-J."/>
            <person name="Jia Y."/>
            <person name="Liu Y."/>
            <person name="Niu Y.-X."/>
            <person name="Yu L.-H."/>
            <person name="Chen D.-F."/>
            <person name="Zhang G.-Q."/>
        </authorList>
    </citation>
    <scope>NUCLEOTIDE SEQUENCE</scope>
    <source>
        <tissue evidence="1">Leaf</tissue>
    </source>
</reference>
<organism evidence="1 2">
    <name type="scientific">Dendrobium nobile</name>
    <name type="common">Orchid</name>
    <dbReference type="NCBI Taxonomy" id="94219"/>
    <lineage>
        <taxon>Eukaryota</taxon>
        <taxon>Viridiplantae</taxon>
        <taxon>Streptophyta</taxon>
        <taxon>Embryophyta</taxon>
        <taxon>Tracheophyta</taxon>
        <taxon>Spermatophyta</taxon>
        <taxon>Magnoliopsida</taxon>
        <taxon>Liliopsida</taxon>
        <taxon>Asparagales</taxon>
        <taxon>Orchidaceae</taxon>
        <taxon>Epidendroideae</taxon>
        <taxon>Malaxideae</taxon>
        <taxon>Dendrobiinae</taxon>
        <taxon>Dendrobium</taxon>
    </lineage>
</organism>
<protein>
    <submittedName>
        <fullName evidence="1">Uncharacterized protein</fullName>
    </submittedName>
</protein>
<evidence type="ECO:0000313" key="1">
    <source>
        <dbReference type="EMBL" id="KAI0531488.1"/>
    </source>
</evidence>
<evidence type="ECO:0000313" key="2">
    <source>
        <dbReference type="Proteomes" id="UP000829196"/>
    </source>
</evidence>
<name>A0A8T3CAA2_DENNO</name>
<accession>A0A8T3CAA2</accession>
<sequence length="61" mass="6718">MQNFELEKPGPDSNCVPYLFFCWWCSEFFGMMMTGTGLLPLGWPSAPASSSPCGSTHSYGM</sequence>
<proteinExistence type="predicted"/>
<dbReference type="AlphaFoldDB" id="A0A8T3CAA2"/>
<comment type="caution">
    <text evidence="1">The sequence shown here is derived from an EMBL/GenBank/DDBJ whole genome shotgun (WGS) entry which is preliminary data.</text>
</comment>
<dbReference type="EMBL" id="JAGYWB010000001">
    <property type="protein sequence ID" value="KAI0531488.1"/>
    <property type="molecule type" value="Genomic_DNA"/>
</dbReference>
<dbReference type="Proteomes" id="UP000829196">
    <property type="component" value="Unassembled WGS sequence"/>
</dbReference>